<dbReference type="AlphaFoldDB" id="A0A5D2Q6V1"/>
<proteinExistence type="predicted"/>
<protein>
    <submittedName>
        <fullName evidence="1">Uncharacterized protein</fullName>
    </submittedName>
</protein>
<name>A0A5D2Q6V1_GOSTO</name>
<sequence length="110" mass="13019">MEVESGESSSRKRKWERPPVLPLTLATLQAVKERAEKRGNRISLGVIVKYFDNIDAPYEWLLPGWIVEERFVLFDYKGCVRIYEVYQTRIVSSILYTCMQLLRLQELRHV</sequence>
<evidence type="ECO:0000313" key="2">
    <source>
        <dbReference type="Proteomes" id="UP000322667"/>
    </source>
</evidence>
<gene>
    <name evidence="1" type="ORF">ES332_A06G197700v1</name>
</gene>
<reference evidence="1 2" key="1">
    <citation type="submission" date="2019-07" db="EMBL/GenBank/DDBJ databases">
        <title>WGS assembly of Gossypium tomentosum.</title>
        <authorList>
            <person name="Chen Z.J."/>
            <person name="Sreedasyam A."/>
            <person name="Ando A."/>
            <person name="Song Q."/>
            <person name="De L."/>
            <person name="Hulse-Kemp A."/>
            <person name="Ding M."/>
            <person name="Ye W."/>
            <person name="Kirkbride R."/>
            <person name="Jenkins J."/>
            <person name="Plott C."/>
            <person name="Lovell J."/>
            <person name="Lin Y.-M."/>
            <person name="Vaughn R."/>
            <person name="Liu B."/>
            <person name="Li W."/>
            <person name="Simpson S."/>
            <person name="Scheffler B."/>
            <person name="Saski C."/>
            <person name="Grover C."/>
            <person name="Hu G."/>
            <person name="Conover J."/>
            <person name="Carlson J."/>
            <person name="Shu S."/>
            <person name="Boston L."/>
            <person name="Williams M."/>
            <person name="Peterson D."/>
            <person name="Mcgee K."/>
            <person name="Jones D."/>
            <person name="Wendel J."/>
            <person name="Stelly D."/>
            <person name="Grimwood J."/>
            <person name="Schmutz J."/>
        </authorList>
    </citation>
    <scope>NUCLEOTIDE SEQUENCE [LARGE SCALE GENOMIC DNA]</scope>
    <source>
        <strain evidence="1">7179.01</strain>
    </source>
</reference>
<evidence type="ECO:0000313" key="1">
    <source>
        <dbReference type="EMBL" id="TYI23903.1"/>
    </source>
</evidence>
<accession>A0A5D2Q6V1</accession>
<keyword evidence="2" id="KW-1185">Reference proteome</keyword>
<dbReference type="EMBL" id="CM017615">
    <property type="protein sequence ID" value="TYI23903.1"/>
    <property type="molecule type" value="Genomic_DNA"/>
</dbReference>
<organism evidence="1 2">
    <name type="scientific">Gossypium tomentosum</name>
    <name type="common">Hawaiian cotton</name>
    <name type="synonym">Gossypium sandvicense</name>
    <dbReference type="NCBI Taxonomy" id="34277"/>
    <lineage>
        <taxon>Eukaryota</taxon>
        <taxon>Viridiplantae</taxon>
        <taxon>Streptophyta</taxon>
        <taxon>Embryophyta</taxon>
        <taxon>Tracheophyta</taxon>
        <taxon>Spermatophyta</taxon>
        <taxon>Magnoliopsida</taxon>
        <taxon>eudicotyledons</taxon>
        <taxon>Gunneridae</taxon>
        <taxon>Pentapetalae</taxon>
        <taxon>rosids</taxon>
        <taxon>malvids</taxon>
        <taxon>Malvales</taxon>
        <taxon>Malvaceae</taxon>
        <taxon>Malvoideae</taxon>
        <taxon>Gossypium</taxon>
    </lineage>
</organism>
<dbReference type="Proteomes" id="UP000322667">
    <property type="component" value="Chromosome A06"/>
</dbReference>